<dbReference type="AlphaFoldDB" id="A0A9P8TLS9"/>
<dbReference type="EMBL" id="JAEUBG010002607">
    <property type="protein sequence ID" value="KAH3684318.1"/>
    <property type="molecule type" value="Genomic_DNA"/>
</dbReference>
<name>A0A9P8TLS9_WICPI</name>
<protein>
    <submittedName>
        <fullName evidence="2">Uncharacterized protein</fullName>
    </submittedName>
</protein>
<proteinExistence type="predicted"/>
<dbReference type="Proteomes" id="UP000774326">
    <property type="component" value="Unassembled WGS sequence"/>
</dbReference>
<reference evidence="2" key="1">
    <citation type="journal article" date="2021" name="Open Biol.">
        <title>Shared evolutionary footprints suggest mitochondrial oxidative damage underlies multiple complex I losses in fungi.</title>
        <authorList>
            <person name="Schikora-Tamarit M.A."/>
            <person name="Marcet-Houben M."/>
            <person name="Nosek J."/>
            <person name="Gabaldon T."/>
        </authorList>
    </citation>
    <scope>NUCLEOTIDE SEQUENCE</scope>
    <source>
        <strain evidence="2">CBS2887</strain>
    </source>
</reference>
<comment type="caution">
    <text evidence="2">The sequence shown here is derived from an EMBL/GenBank/DDBJ whole genome shotgun (WGS) entry which is preliminary data.</text>
</comment>
<feature type="transmembrane region" description="Helical" evidence="1">
    <location>
        <begin position="70"/>
        <end position="93"/>
    </location>
</feature>
<evidence type="ECO:0000313" key="2">
    <source>
        <dbReference type="EMBL" id="KAH3684318.1"/>
    </source>
</evidence>
<keyword evidence="3" id="KW-1185">Reference proteome</keyword>
<gene>
    <name evidence="2" type="ORF">WICPIJ_004698</name>
</gene>
<organism evidence="2 3">
    <name type="scientific">Wickerhamomyces pijperi</name>
    <name type="common">Yeast</name>
    <name type="synonym">Pichia pijperi</name>
    <dbReference type="NCBI Taxonomy" id="599730"/>
    <lineage>
        <taxon>Eukaryota</taxon>
        <taxon>Fungi</taxon>
        <taxon>Dikarya</taxon>
        <taxon>Ascomycota</taxon>
        <taxon>Saccharomycotina</taxon>
        <taxon>Saccharomycetes</taxon>
        <taxon>Phaffomycetales</taxon>
        <taxon>Wickerhamomycetaceae</taxon>
        <taxon>Wickerhamomyces</taxon>
    </lineage>
</organism>
<reference evidence="2" key="2">
    <citation type="submission" date="2021-01" db="EMBL/GenBank/DDBJ databases">
        <authorList>
            <person name="Schikora-Tamarit M.A."/>
        </authorList>
    </citation>
    <scope>NUCLEOTIDE SEQUENCE</scope>
    <source>
        <strain evidence="2">CBS2887</strain>
    </source>
</reference>
<keyword evidence="1" id="KW-1133">Transmembrane helix</keyword>
<evidence type="ECO:0000256" key="1">
    <source>
        <dbReference type="SAM" id="Phobius"/>
    </source>
</evidence>
<keyword evidence="1" id="KW-0812">Transmembrane</keyword>
<keyword evidence="1" id="KW-0472">Membrane</keyword>
<sequence length="97" mass="9981">MRESSVSFLSSSFSVSVPVISKSSSISPLFPLSDLPIFLSADSKSLSFVDAAFSPASLLDFLLGAGGASAFFSFLTLGVRGFAALARGLVAFFSSSV</sequence>
<accession>A0A9P8TLS9</accession>
<evidence type="ECO:0000313" key="3">
    <source>
        <dbReference type="Proteomes" id="UP000774326"/>
    </source>
</evidence>